<sequence>MNGVSSNALTLRHNIYLHVNSCCIWLQEM</sequence>
<protein>
    <submittedName>
        <fullName evidence="1">Uncharacterized protein</fullName>
    </submittedName>
</protein>
<organism evidence="1">
    <name type="scientific">Anguilla anguilla</name>
    <name type="common">European freshwater eel</name>
    <name type="synonym">Muraena anguilla</name>
    <dbReference type="NCBI Taxonomy" id="7936"/>
    <lineage>
        <taxon>Eukaryota</taxon>
        <taxon>Metazoa</taxon>
        <taxon>Chordata</taxon>
        <taxon>Craniata</taxon>
        <taxon>Vertebrata</taxon>
        <taxon>Euteleostomi</taxon>
        <taxon>Actinopterygii</taxon>
        <taxon>Neopterygii</taxon>
        <taxon>Teleostei</taxon>
        <taxon>Anguilliformes</taxon>
        <taxon>Anguillidae</taxon>
        <taxon>Anguilla</taxon>
    </lineage>
</organism>
<reference evidence="1" key="2">
    <citation type="journal article" date="2015" name="Fish Shellfish Immunol.">
        <title>Early steps in the European eel (Anguilla anguilla)-Vibrio vulnificus interaction in the gills: Role of the RtxA13 toxin.</title>
        <authorList>
            <person name="Callol A."/>
            <person name="Pajuelo D."/>
            <person name="Ebbesson L."/>
            <person name="Teles M."/>
            <person name="MacKenzie S."/>
            <person name="Amaro C."/>
        </authorList>
    </citation>
    <scope>NUCLEOTIDE SEQUENCE</scope>
</reference>
<accession>A0A0E9TIK4</accession>
<proteinExistence type="predicted"/>
<evidence type="ECO:0000313" key="1">
    <source>
        <dbReference type="EMBL" id="JAH52563.1"/>
    </source>
</evidence>
<dbReference type="AlphaFoldDB" id="A0A0E9TIK4"/>
<dbReference type="EMBL" id="GBXM01056014">
    <property type="protein sequence ID" value="JAH52563.1"/>
    <property type="molecule type" value="Transcribed_RNA"/>
</dbReference>
<reference evidence="1" key="1">
    <citation type="submission" date="2014-11" db="EMBL/GenBank/DDBJ databases">
        <authorList>
            <person name="Amaro Gonzalez C."/>
        </authorList>
    </citation>
    <scope>NUCLEOTIDE SEQUENCE</scope>
</reference>
<name>A0A0E9TIK4_ANGAN</name>